<feature type="region of interest" description="Disordered" evidence="4">
    <location>
        <begin position="248"/>
        <end position="269"/>
    </location>
</feature>
<gene>
    <name evidence="5" type="primary">SLM5_2</name>
    <name evidence="5" type="ORF">MARU1_002856</name>
</gene>
<dbReference type="Pfam" id="PF06413">
    <property type="entry name" value="Neugrin"/>
    <property type="match status" value="1"/>
</dbReference>
<evidence type="ECO:0000256" key="1">
    <source>
        <dbReference type="ARBA" id="ARBA00003548"/>
    </source>
</evidence>
<dbReference type="AlphaFoldDB" id="A0AAJ5Z278"/>
<accession>A0AAJ5Z278</accession>
<evidence type="ECO:0000256" key="4">
    <source>
        <dbReference type="SAM" id="MobiDB-lite"/>
    </source>
</evidence>
<evidence type="ECO:0000313" key="5">
    <source>
        <dbReference type="EMBL" id="WFD16813.1"/>
    </source>
</evidence>
<proteinExistence type="inferred from homology"/>
<dbReference type="PANTHER" id="PTHR13475">
    <property type="entry name" value="NEUGRIN"/>
    <property type="match status" value="1"/>
</dbReference>
<evidence type="ECO:0000256" key="3">
    <source>
        <dbReference type="ARBA" id="ARBA00013566"/>
    </source>
</evidence>
<dbReference type="EMBL" id="CP119920">
    <property type="protein sequence ID" value="WFD16813.1"/>
    <property type="molecule type" value="Genomic_DNA"/>
</dbReference>
<keyword evidence="6" id="KW-1185">Reference proteome</keyword>
<evidence type="ECO:0000313" key="6">
    <source>
        <dbReference type="Proteomes" id="UP001217582"/>
    </source>
</evidence>
<dbReference type="InterPro" id="IPR010487">
    <property type="entry name" value="NGRN/Rrg9"/>
</dbReference>
<comment type="function">
    <text evidence="1">Required for respiratory activity and maintenance and expression of the mitochondrial genome.</text>
</comment>
<name>A0AAJ5Z278_9BASI</name>
<keyword evidence="5" id="KW-0436">Ligase</keyword>
<organism evidence="5 6">
    <name type="scientific">Malassezia arunalokei</name>
    <dbReference type="NCBI Taxonomy" id="1514897"/>
    <lineage>
        <taxon>Eukaryota</taxon>
        <taxon>Fungi</taxon>
        <taxon>Dikarya</taxon>
        <taxon>Basidiomycota</taxon>
        <taxon>Ustilaginomycotina</taxon>
        <taxon>Malasseziomycetes</taxon>
        <taxon>Malasseziales</taxon>
        <taxon>Malasseziaceae</taxon>
        <taxon>Malassezia</taxon>
    </lineage>
</organism>
<reference evidence="5 6" key="1">
    <citation type="submission" date="2023-03" db="EMBL/GenBank/DDBJ databases">
        <title>Mating type loci evolution in Malassezia.</title>
        <authorList>
            <person name="Coelho M.A."/>
        </authorList>
    </citation>
    <scope>NUCLEOTIDE SEQUENCE [LARGE SCALE GENOMIC DNA]</scope>
    <source>
        <strain evidence="5 6">CBS 13387</strain>
    </source>
</reference>
<dbReference type="Proteomes" id="UP001217582">
    <property type="component" value="Chromosome 5"/>
</dbReference>
<comment type="similarity">
    <text evidence="2">Belongs to the RRG9 family.</text>
</comment>
<sequence>MWRRCALRSLHTSARAALPRVRRPTAPTAKPAPARLPWFMVEHIVEAKAPPPEPSPDVLPPVVWMPAYIPTSGHVPQQLSTLVDMCTTGALHPLVARPAEPDDIDVDDWSERVRGSPITVIRPTATSEAVADHGQDWIVIVQVRGSNVGTVRRVAQELVQYLKHTPPPTTLPAKDAALDAVLGPAHIIQQATSERPESWSPKRKLSREAIEGVRLLHAKDPAHFPVKALSERFGVSVEAMRRILHSSWQPSPEAAQRQNARAHGQRNAREAEEMAALLPTTYPVRVEGLVSSADLAKEGRRAKTAIGA</sequence>
<evidence type="ECO:0000256" key="2">
    <source>
        <dbReference type="ARBA" id="ARBA00010895"/>
    </source>
</evidence>
<protein>
    <recommendedName>
        <fullName evidence="3">Required for respiratory growth protein 9, mitochondrial</fullName>
    </recommendedName>
</protein>
<dbReference type="GO" id="GO:0005634">
    <property type="term" value="C:nucleus"/>
    <property type="evidence" value="ECO:0007669"/>
    <property type="project" value="TreeGrafter"/>
</dbReference>
<dbReference type="GO" id="GO:0016874">
    <property type="term" value="F:ligase activity"/>
    <property type="evidence" value="ECO:0007669"/>
    <property type="project" value="UniProtKB-KW"/>
</dbReference>
<dbReference type="PANTHER" id="PTHR13475:SF3">
    <property type="entry name" value="NEUGRIN"/>
    <property type="match status" value="1"/>
</dbReference>